<dbReference type="NCBIfam" id="TIGR00996">
    <property type="entry name" value="Mtu_fam_mce"/>
    <property type="match status" value="1"/>
</dbReference>
<feature type="domain" description="Mce/MlaD" evidence="1">
    <location>
        <begin position="40"/>
        <end position="113"/>
    </location>
</feature>
<feature type="domain" description="Mammalian cell entry C-terminal" evidence="2">
    <location>
        <begin position="121"/>
        <end position="304"/>
    </location>
</feature>
<reference evidence="4" key="1">
    <citation type="journal article" date="2019" name="Int. J. Syst. Evol. Microbiol.">
        <title>The Global Catalogue of Microorganisms (GCM) 10K type strain sequencing project: providing services to taxonomists for standard genome sequencing and annotation.</title>
        <authorList>
            <consortium name="The Broad Institute Genomics Platform"/>
            <consortium name="The Broad Institute Genome Sequencing Center for Infectious Disease"/>
            <person name="Wu L."/>
            <person name="Ma J."/>
        </authorList>
    </citation>
    <scope>NUCLEOTIDE SEQUENCE [LARGE SCALE GENOMIC DNA]</scope>
    <source>
        <strain evidence="4">CGMCC 4.7643</strain>
    </source>
</reference>
<evidence type="ECO:0000259" key="2">
    <source>
        <dbReference type="Pfam" id="PF11887"/>
    </source>
</evidence>
<dbReference type="InterPro" id="IPR052336">
    <property type="entry name" value="MlaD_Phospholipid_Transporter"/>
</dbReference>
<dbReference type="Pfam" id="PF11887">
    <property type="entry name" value="Mce4_CUP1"/>
    <property type="match status" value="1"/>
</dbReference>
<dbReference type="InterPro" id="IPR024516">
    <property type="entry name" value="Mce_C"/>
</dbReference>
<dbReference type="Pfam" id="PF02470">
    <property type="entry name" value="MlaD"/>
    <property type="match status" value="1"/>
</dbReference>
<sequence>MKPIRERNLPVLGVVSTAVMALAAVVALNADKVPFLGGGGVTYAADFTEAAGLTDSAEVRVTGVKVGEVRDVTLEGDHIRVEFTVRDVPVGDRSSASIEIKTLLGQKYLALSPAGDAPQDPHRAIPRERTRVPYDLSPVLNDLTTTVRQVDTAQLAKSFQTISDTFANTGPGVKSTLDGVTRLSTAIAARDEQLTTLLRNASQLSGTLAGRDEQVRSLLTDGQALLAEIQRRKDALDHLLGATTSLANQLHGVVGDNSAQLGPALDELGKVTDLLKRNQANLEKGLHNLAPFARLGTNALGNGRWFEVYMCGLLPPVVNAGPLSINPQGCLPPSAKGDGK</sequence>
<dbReference type="InterPro" id="IPR003399">
    <property type="entry name" value="Mce/MlaD"/>
</dbReference>
<dbReference type="Proteomes" id="UP001597419">
    <property type="component" value="Unassembled WGS sequence"/>
</dbReference>
<proteinExistence type="predicted"/>
<evidence type="ECO:0000259" key="1">
    <source>
        <dbReference type="Pfam" id="PF02470"/>
    </source>
</evidence>
<dbReference type="RefSeq" id="WP_345399553.1">
    <property type="nucleotide sequence ID" value="NZ_BAABHG010000010.1"/>
</dbReference>
<evidence type="ECO:0000313" key="3">
    <source>
        <dbReference type="EMBL" id="MFD2464894.1"/>
    </source>
</evidence>
<keyword evidence="4" id="KW-1185">Reference proteome</keyword>
<comment type="caution">
    <text evidence="3">The sequence shown here is derived from an EMBL/GenBank/DDBJ whole genome shotgun (WGS) entry which is preliminary data.</text>
</comment>
<protein>
    <submittedName>
        <fullName evidence="3">MCE family protein</fullName>
    </submittedName>
</protein>
<gene>
    <name evidence="3" type="ORF">ACFSYJ_40190</name>
</gene>
<dbReference type="PANTHER" id="PTHR33371">
    <property type="entry name" value="INTERMEMBRANE PHOSPHOLIPID TRANSPORT SYSTEM BINDING PROTEIN MLAD-RELATED"/>
    <property type="match status" value="1"/>
</dbReference>
<dbReference type="PANTHER" id="PTHR33371:SF18">
    <property type="entry name" value="MCE-FAMILY PROTEIN MCE3C"/>
    <property type="match status" value="1"/>
</dbReference>
<evidence type="ECO:0000313" key="4">
    <source>
        <dbReference type="Proteomes" id="UP001597419"/>
    </source>
</evidence>
<name>A0ABW5GVD3_9PSEU</name>
<dbReference type="InterPro" id="IPR005693">
    <property type="entry name" value="Mce"/>
</dbReference>
<organism evidence="3 4">
    <name type="scientific">Amycolatopsis samaneae</name>
    <dbReference type="NCBI Taxonomy" id="664691"/>
    <lineage>
        <taxon>Bacteria</taxon>
        <taxon>Bacillati</taxon>
        <taxon>Actinomycetota</taxon>
        <taxon>Actinomycetes</taxon>
        <taxon>Pseudonocardiales</taxon>
        <taxon>Pseudonocardiaceae</taxon>
        <taxon>Amycolatopsis</taxon>
    </lineage>
</organism>
<dbReference type="PRINTS" id="PR01782">
    <property type="entry name" value="MCEVIRFACTOR"/>
</dbReference>
<dbReference type="EMBL" id="JBHUKU010000028">
    <property type="protein sequence ID" value="MFD2464894.1"/>
    <property type="molecule type" value="Genomic_DNA"/>
</dbReference>
<accession>A0ABW5GVD3</accession>